<reference evidence="3 4" key="1">
    <citation type="submission" date="2018-03" db="EMBL/GenBank/DDBJ databases">
        <title>Genomic Encyclopedia of Archaeal and Bacterial Type Strains, Phase II (KMG-II): from individual species to whole genera.</title>
        <authorList>
            <person name="Goeker M."/>
        </authorList>
    </citation>
    <scope>NUCLEOTIDE SEQUENCE [LARGE SCALE GENOMIC DNA]</scope>
    <source>
        <strain evidence="3 4">DSM 100212</strain>
    </source>
</reference>
<feature type="coiled-coil region" evidence="1">
    <location>
        <begin position="49"/>
        <end position="83"/>
    </location>
</feature>
<dbReference type="EMBL" id="PVTQ01000002">
    <property type="protein sequence ID" value="PRY92143.1"/>
    <property type="molecule type" value="Genomic_DNA"/>
</dbReference>
<keyword evidence="4" id="KW-1185">Reference proteome</keyword>
<dbReference type="Proteomes" id="UP000238392">
    <property type="component" value="Unassembled WGS sequence"/>
</dbReference>
<evidence type="ECO:0000313" key="3">
    <source>
        <dbReference type="EMBL" id="PRY92143.1"/>
    </source>
</evidence>
<evidence type="ECO:0000256" key="1">
    <source>
        <dbReference type="SAM" id="Coils"/>
    </source>
</evidence>
<proteinExistence type="predicted"/>
<evidence type="ECO:0000256" key="2">
    <source>
        <dbReference type="SAM" id="Phobius"/>
    </source>
</evidence>
<accession>A0A2T0WZL1</accession>
<evidence type="ECO:0000313" key="4">
    <source>
        <dbReference type="Proteomes" id="UP000238392"/>
    </source>
</evidence>
<feature type="transmembrane region" description="Helical" evidence="2">
    <location>
        <begin position="12"/>
        <end position="31"/>
    </location>
</feature>
<protein>
    <submittedName>
        <fullName evidence="3">Uncharacterized protein</fullName>
    </submittedName>
</protein>
<name>A0A2T0WZL1_9RHOB</name>
<keyword evidence="1" id="KW-0175">Coiled coil</keyword>
<keyword evidence="2" id="KW-0472">Membrane</keyword>
<keyword evidence="2" id="KW-1133">Transmembrane helix</keyword>
<feature type="coiled-coil region" evidence="1">
    <location>
        <begin position="140"/>
        <end position="192"/>
    </location>
</feature>
<organism evidence="3 4">
    <name type="scientific">Donghicola tyrosinivorans</name>
    <dbReference type="NCBI Taxonomy" id="1652492"/>
    <lineage>
        <taxon>Bacteria</taxon>
        <taxon>Pseudomonadati</taxon>
        <taxon>Pseudomonadota</taxon>
        <taxon>Alphaproteobacteria</taxon>
        <taxon>Rhodobacterales</taxon>
        <taxon>Roseobacteraceae</taxon>
        <taxon>Donghicola</taxon>
    </lineage>
</organism>
<keyword evidence="2" id="KW-0812">Transmembrane</keyword>
<sequence length="199" mass="21406">MFQNWEFLLTEIWGLVVVAALVGLVAGWLIFGGRKAKAAVGSFKDEQALTAAKTEASNLRKSLEAKTKEIEGLTAELDDLKLLAASALPGAGIGLGQDADAPADPELLADMAEAGTGDPFALDDDDWVHGNLPEGLRHVLEKKDEQIAHLQSDLDDLRAELETDASAIEAKFEELLADAQSKDEEIDRLRAIVSHYTGE</sequence>
<dbReference type="AlphaFoldDB" id="A0A2T0WZL1"/>
<comment type="caution">
    <text evidence="3">The sequence shown here is derived from an EMBL/GenBank/DDBJ whole genome shotgun (WGS) entry which is preliminary data.</text>
</comment>
<gene>
    <name evidence="3" type="ORF">CLV74_10255</name>
</gene>
<dbReference type="RefSeq" id="WP_211299004.1">
    <property type="nucleotide sequence ID" value="NZ_PVTQ01000002.1"/>
</dbReference>